<evidence type="ECO:0000259" key="2">
    <source>
        <dbReference type="Pfam" id="PF00149"/>
    </source>
</evidence>
<organism evidence="3 4">
    <name type="scientific">Dokdonia pacifica</name>
    <dbReference type="NCBI Taxonomy" id="1627892"/>
    <lineage>
        <taxon>Bacteria</taxon>
        <taxon>Pseudomonadati</taxon>
        <taxon>Bacteroidota</taxon>
        <taxon>Flavobacteriia</taxon>
        <taxon>Flavobacteriales</taxon>
        <taxon>Flavobacteriaceae</taxon>
        <taxon>Dokdonia</taxon>
    </lineage>
</organism>
<proteinExistence type="predicted"/>
<dbReference type="Proteomes" id="UP000198379">
    <property type="component" value="Unassembled WGS sequence"/>
</dbReference>
<dbReference type="SMART" id="SM00248">
    <property type="entry name" value="ANK"/>
    <property type="match status" value="3"/>
</dbReference>
<dbReference type="SUPFAM" id="SSF48403">
    <property type="entry name" value="Ankyrin repeat"/>
    <property type="match status" value="1"/>
</dbReference>
<dbReference type="AlphaFoldDB" id="A0A238YIU7"/>
<dbReference type="Gene3D" id="3.60.21.10">
    <property type="match status" value="1"/>
</dbReference>
<dbReference type="Pfam" id="PF00149">
    <property type="entry name" value="Metallophos"/>
    <property type="match status" value="1"/>
</dbReference>
<evidence type="ECO:0000313" key="4">
    <source>
        <dbReference type="Proteomes" id="UP000198379"/>
    </source>
</evidence>
<evidence type="ECO:0000256" key="1">
    <source>
        <dbReference type="PROSITE-ProRule" id="PRU00023"/>
    </source>
</evidence>
<dbReference type="PROSITE" id="PS50297">
    <property type="entry name" value="ANK_REP_REGION"/>
    <property type="match status" value="1"/>
</dbReference>
<dbReference type="PANTHER" id="PTHR46546:SF4">
    <property type="entry name" value="SHEWANELLA-LIKE PROTEIN PHOSPHATASE 1"/>
    <property type="match status" value="1"/>
</dbReference>
<keyword evidence="4" id="KW-1185">Reference proteome</keyword>
<dbReference type="Gene3D" id="1.25.40.20">
    <property type="entry name" value="Ankyrin repeat-containing domain"/>
    <property type="match status" value="1"/>
</dbReference>
<feature type="repeat" description="ANK" evidence="1">
    <location>
        <begin position="188"/>
        <end position="221"/>
    </location>
</feature>
<dbReference type="InterPro" id="IPR036770">
    <property type="entry name" value="Ankyrin_rpt-contain_sf"/>
</dbReference>
<dbReference type="Pfam" id="PF12796">
    <property type="entry name" value="Ank_2"/>
    <property type="match status" value="1"/>
</dbReference>
<dbReference type="RefSeq" id="WP_089370867.1">
    <property type="nucleotide sequence ID" value="NZ_BMEP01000001.1"/>
</dbReference>
<protein>
    <submittedName>
        <fullName evidence="3">Ankyrin repeat</fullName>
    </submittedName>
</protein>
<dbReference type="InterPro" id="IPR004843">
    <property type="entry name" value="Calcineurin-like_PHP"/>
</dbReference>
<reference evidence="3 4" key="1">
    <citation type="submission" date="2017-06" db="EMBL/GenBank/DDBJ databases">
        <authorList>
            <person name="Kim H.J."/>
            <person name="Triplett B.A."/>
        </authorList>
    </citation>
    <scope>NUCLEOTIDE SEQUENCE [LARGE SCALE GENOMIC DNA]</scope>
    <source>
        <strain evidence="3 4">DSM 25597</strain>
    </source>
</reference>
<dbReference type="GO" id="GO:0016787">
    <property type="term" value="F:hydrolase activity"/>
    <property type="evidence" value="ECO:0007669"/>
    <property type="project" value="InterPro"/>
</dbReference>
<dbReference type="PROSITE" id="PS50088">
    <property type="entry name" value="ANK_REPEAT"/>
    <property type="match status" value="2"/>
</dbReference>
<dbReference type="SUPFAM" id="SSF56300">
    <property type="entry name" value="Metallo-dependent phosphatases"/>
    <property type="match status" value="1"/>
</dbReference>
<accession>A0A238YIU7</accession>
<keyword evidence="1" id="KW-0040">ANK repeat</keyword>
<dbReference type="EMBL" id="FZNY01000002">
    <property type="protein sequence ID" value="SNR70728.1"/>
    <property type="molecule type" value="Genomic_DNA"/>
</dbReference>
<dbReference type="InterPro" id="IPR029052">
    <property type="entry name" value="Metallo-depent_PP-like"/>
</dbReference>
<name>A0A238YIU7_9FLAO</name>
<feature type="domain" description="Calcineurin-like phosphoesterase" evidence="2">
    <location>
        <begin position="377"/>
        <end position="593"/>
    </location>
</feature>
<sequence>MNMFRINTNFKKLSIRYITFSIMTLWLLNSQSIQGQESSQISIDAIVGNWEGNIVVNEQKTVGILWRFELSDTGKLSGYMGPASKGIATLPMQDITFSESTLKFTIHSEGNYAGTISDKKITGNWHSASGKVLPLNMARKLTKEEISTRFTSNKTKKVSIYEHIQLGDITAISSFLNTGNDINAINKDGYSLLFYAIKNDRSHKVTTYLLNQGANPNLNCKNISPLMYAVAYQNHTVIKELINHNADINYVSDDKQSALVFAIKGRDTKALQLLLDHGANLTQEIKDGYTAIDLAKKENSREVLEVLNLPYEGISDGPYIQESEMGRVATWIHKGKVFVQENITKASQTIQYQGAKVTLHENSSIKEEKITYTNVSKIAAISDIHGQYDTFITLLKNNNIITQDEKWNFGEGHLVVAGDIFDRGPQVTEVLWFLYDLEKQAAKSGGKLHVLLGNHDVMVLNGNLRSVHPKYTETATIIGKPFEELFTSETVLGNWLRTRPVVIKINTMLFTHGGLHPDMVTKNISLQHINTEFTNQLIESELPNGRNELGTYLHRENGPIYYRGYFQGETVKEAAIDQLLQYYDASAIVVGHTTHRHIESRYNGKVIVIDANMKSGEMAEILLWESDTFIRGNLTGEKLQLK</sequence>
<dbReference type="InterPro" id="IPR002110">
    <property type="entry name" value="Ankyrin_rpt"/>
</dbReference>
<dbReference type="OrthoDB" id="7550081at2"/>
<evidence type="ECO:0000313" key="3">
    <source>
        <dbReference type="EMBL" id="SNR70728.1"/>
    </source>
</evidence>
<dbReference type="PANTHER" id="PTHR46546">
    <property type="entry name" value="SHEWANELLA-LIKE PROTEIN PHOSPHATASE 1"/>
    <property type="match status" value="1"/>
</dbReference>
<gene>
    <name evidence="3" type="ORF">SAMN06265376_10286</name>
</gene>
<feature type="repeat" description="ANK" evidence="1">
    <location>
        <begin position="221"/>
        <end position="253"/>
    </location>
</feature>